<dbReference type="InterPro" id="IPR000719">
    <property type="entry name" value="Prot_kinase_dom"/>
</dbReference>
<proteinExistence type="predicted"/>
<dbReference type="GO" id="GO:0005524">
    <property type="term" value="F:ATP binding"/>
    <property type="evidence" value="ECO:0007669"/>
    <property type="project" value="UniProtKB-KW"/>
</dbReference>
<reference evidence="4 5" key="1">
    <citation type="submission" date="2018-06" db="EMBL/GenBank/DDBJ databases">
        <title>Comparative genomics reveals the genomic features of Rhizophagus irregularis, R. cerebriforme, R. diaphanum and Gigaspora rosea, and their symbiotic lifestyle signature.</title>
        <authorList>
            <person name="Morin E."/>
            <person name="San Clemente H."/>
            <person name="Chen E.C.H."/>
            <person name="De La Providencia I."/>
            <person name="Hainaut M."/>
            <person name="Kuo A."/>
            <person name="Kohler A."/>
            <person name="Murat C."/>
            <person name="Tang N."/>
            <person name="Roy S."/>
            <person name="Loubradou J."/>
            <person name="Henrissat B."/>
            <person name="Grigoriev I.V."/>
            <person name="Corradi N."/>
            <person name="Roux C."/>
            <person name="Martin F.M."/>
        </authorList>
    </citation>
    <scope>NUCLEOTIDE SEQUENCE [LARGE SCALE GENOMIC DNA]</scope>
    <source>
        <strain evidence="4 5">DAOM 194757</strain>
    </source>
</reference>
<dbReference type="AlphaFoldDB" id="A0A397VI31"/>
<dbReference type="EMBL" id="QKWP01000348">
    <property type="protein sequence ID" value="RIB21662.1"/>
    <property type="molecule type" value="Genomic_DNA"/>
</dbReference>
<dbReference type="InterPro" id="IPR011009">
    <property type="entry name" value="Kinase-like_dom_sf"/>
</dbReference>
<evidence type="ECO:0000313" key="5">
    <source>
        <dbReference type="Proteomes" id="UP000266673"/>
    </source>
</evidence>
<accession>A0A397VI31</accession>
<dbReference type="InterPro" id="IPR001245">
    <property type="entry name" value="Ser-Thr/Tyr_kinase_cat_dom"/>
</dbReference>
<keyword evidence="2" id="KW-0067">ATP-binding</keyword>
<dbReference type="PRINTS" id="PR00109">
    <property type="entry name" value="TYRKINASE"/>
</dbReference>
<dbReference type="Gene3D" id="1.10.510.10">
    <property type="entry name" value="Transferase(Phosphotransferase) domain 1"/>
    <property type="match status" value="2"/>
</dbReference>
<dbReference type="GO" id="GO:0097527">
    <property type="term" value="P:necroptotic signaling pathway"/>
    <property type="evidence" value="ECO:0007669"/>
    <property type="project" value="TreeGrafter"/>
</dbReference>
<dbReference type="SUPFAM" id="SSF56112">
    <property type="entry name" value="Protein kinase-like (PK-like)"/>
    <property type="match status" value="2"/>
</dbReference>
<keyword evidence="1" id="KW-0547">Nucleotide-binding</keyword>
<dbReference type="Pfam" id="PF07714">
    <property type="entry name" value="PK_Tyr_Ser-Thr"/>
    <property type="match status" value="2"/>
</dbReference>
<dbReference type="PANTHER" id="PTHR44329:SF298">
    <property type="entry name" value="MIXED LINEAGE KINASE DOMAIN-LIKE PROTEIN"/>
    <property type="match status" value="1"/>
</dbReference>
<evidence type="ECO:0000313" key="4">
    <source>
        <dbReference type="EMBL" id="RIB21662.1"/>
    </source>
</evidence>
<keyword evidence="4" id="KW-0418">Kinase</keyword>
<keyword evidence="5" id="KW-1185">Reference proteome</keyword>
<dbReference type="STRING" id="44941.A0A397VI31"/>
<dbReference type="PANTHER" id="PTHR44329">
    <property type="entry name" value="SERINE/THREONINE-PROTEIN KINASE TNNI3K-RELATED"/>
    <property type="match status" value="1"/>
</dbReference>
<evidence type="ECO:0000256" key="2">
    <source>
        <dbReference type="ARBA" id="ARBA00022840"/>
    </source>
</evidence>
<comment type="caution">
    <text evidence="4">The sequence shown here is derived from an EMBL/GenBank/DDBJ whole genome shotgun (WGS) entry which is preliminary data.</text>
</comment>
<dbReference type="PROSITE" id="PS50011">
    <property type="entry name" value="PROTEIN_KINASE_DOM"/>
    <property type="match status" value="2"/>
</dbReference>
<dbReference type="Proteomes" id="UP000266673">
    <property type="component" value="Unassembled WGS sequence"/>
</dbReference>
<sequence>MQICRINSLYEWLEKTISKKEINFTDYKEFNDLENIFESTYSSIYKAEWTNNGLTVAHKTVEDVKLEADQIDKLGKLVKELQLWNTHENINKFYGVTKDPKKYRIVLLFAYDGNLRDYLKQNKDFLQWTDKFRIAKEIARGLLFLHGKNIVHRDLHPKNILINKGSASIADFGLVNQIIDASVSFSNDRRSVEFVDPQCFEDNTDNCNVKSDVYSYGVILWEISSCRKPFHKFKPRRAIAIHIYNGIREDPIEGTPREYVELYTQCWDSDPVKRPEISMVLDKLIQIGPKDPSKDAQQPSKGLLEKAILDQGIDCYNYSEFSNYERIAIEEFSSVYKSIWKDREQTVALKCLKVHDNSLNDTIVQGFINKLKVLQKVDSHPNIIRFYGVTKDPEEYYNMILYFAEGGNLREYLNQNFTQLQWTEKLRIAKDIAEGLKFLHDNGLSHHDLHPKNILVHEEKMIIAGFGISEQIEETSLSHSITARKQAYIEPQCFLDHLYKRDMKSDIYSFGVILWEISPPFQQFNRHNITIFIFQGRRESPAEDTPQQYQNLYTKCWDANPINRPEINSVIDTLDKLSVIYSHG</sequence>
<evidence type="ECO:0000256" key="1">
    <source>
        <dbReference type="ARBA" id="ARBA00022741"/>
    </source>
</evidence>
<feature type="domain" description="Protein kinase" evidence="3">
    <location>
        <begin position="321"/>
        <end position="584"/>
    </location>
</feature>
<protein>
    <submittedName>
        <fullName evidence="4">Kinase-like domain-containing protein</fullName>
    </submittedName>
</protein>
<dbReference type="GO" id="GO:0004672">
    <property type="term" value="F:protein kinase activity"/>
    <property type="evidence" value="ECO:0007669"/>
    <property type="project" value="InterPro"/>
</dbReference>
<dbReference type="OrthoDB" id="2431639at2759"/>
<feature type="domain" description="Protein kinase" evidence="3">
    <location>
        <begin position="30"/>
        <end position="285"/>
    </location>
</feature>
<keyword evidence="4" id="KW-0808">Transferase</keyword>
<gene>
    <name evidence="4" type="ORF">C2G38_1075372</name>
</gene>
<organism evidence="4 5">
    <name type="scientific">Gigaspora rosea</name>
    <dbReference type="NCBI Taxonomy" id="44941"/>
    <lineage>
        <taxon>Eukaryota</taxon>
        <taxon>Fungi</taxon>
        <taxon>Fungi incertae sedis</taxon>
        <taxon>Mucoromycota</taxon>
        <taxon>Glomeromycotina</taxon>
        <taxon>Glomeromycetes</taxon>
        <taxon>Diversisporales</taxon>
        <taxon>Gigasporaceae</taxon>
        <taxon>Gigaspora</taxon>
    </lineage>
</organism>
<name>A0A397VI31_9GLOM</name>
<dbReference type="InterPro" id="IPR051681">
    <property type="entry name" value="Ser/Thr_Kinases-Pseudokinases"/>
</dbReference>
<evidence type="ECO:0000259" key="3">
    <source>
        <dbReference type="PROSITE" id="PS50011"/>
    </source>
</evidence>